<keyword evidence="7" id="KW-1185">Reference proteome</keyword>
<evidence type="ECO:0000313" key="7">
    <source>
        <dbReference type="Proteomes" id="UP001165460"/>
    </source>
</evidence>
<evidence type="ECO:0000313" key="6">
    <source>
        <dbReference type="EMBL" id="MCJ0742831.1"/>
    </source>
</evidence>
<feature type="transmembrane region" description="Helical" evidence="5">
    <location>
        <begin position="148"/>
        <end position="172"/>
    </location>
</feature>
<feature type="transmembrane region" description="Helical" evidence="5">
    <location>
        <begin position="239"/>
        <end position="256"/>
    </location>
</feature>
<evidence type="ECO:0000256" key="5">
    <source>
        <dbReference type="RuleBase" id="RU363041"/>
    </source>
</evidence>
<dbReference type="PANTHER" id="PTHR43701:SF2">
    <property type="entry name" value="MEMBRANE TRANSPORTER PROTEIN YJNA-RELATED"/>
    <property type="match status" value="1"/>
</dbReference>
<comment type="similarity">
    <text evidence="5">Belongs to the 4-toluene sulfonate uptake permease (TSUP) (TC 2.A.102) family.</text>
</comment>
<organism evidence="6 7">
    <name type="scientific">Pedobacter montanisoli</name>
    <dbReference type="NCBI Taxonomy" id="2923277"/>
    <lineage>
        <taxon>Bacteria</taxon>
        <taxon>Pseudomonadati</taxon>
        <taxon>Bacteroidota</taxon>
        <taxon>Sphingobacteriia</taxon>
        <taxon>Sphingobacteriales</taxon>
        <taxon>Sphingobacteriaceae</taxon>
        <taxon>Pedobacter</taxon>
    </lineage>
</organism>
<protein>
    <recommendedName>
        <fullName evidence="5">Probable membrane transporter protein</fullName>
    </recommendedName>
</protein>
<keyword evidence="4 5" id="KW-0472">Membrane</keyword>
<evidence type="ECO:0000256" key="4">
    <source>
        <dbReference type="ARBA" id="ARBA00023136"/>
    </source>
</evidence>
<keyword evidence="3 5" id="KW-1133">Transmembrane helix</keyword>
<keyword evidence="2 5" id="KW-0812">Transmembrane</keyword>
<gene>
    <name evidence="6" type="ORF">MMF97_08925</name>
</gene>
<proteinExistence type="inferred from homology"/>
<name>A0ABS9ZWZ8_9SPHI</name>
<feature type="transmembrane region" description="Helical" evidence="5">
    <location>
        <begin position="6"/>
        <end position="35"/>
    </location>
</feature>
<dbReference type="InterPro" id="IPR051598">
    <property type="entry name" value="TSUP/Inactive_protease-like"/>
</dbReference>
<dbReference type="PANTHER" id="PTHR43701">
    <property type="entry name" value="MEMBRANE TRANSPORTER PROTEIN MJ0441-RELATED"/>
    <property type="match status" value="1"/>
</dbReference>
<dbReference type="Proteomes" id="UP001165460">
    <property type="component" value="Unassembled WGS sequence"/>
</dbReference>
<evidence type="ECO:0000256" key="2">
    <source>
        <dbReference type="ARBA" id="ARBA00022692"/>
    </source>
</evidence>
<feature type="transmembrane region" description="Helical" evidence="5">
    <location>
        <begin position="210"/>
        <end position="227"/>
    </location>
</feature>
<dbReference type="Pfam" id="PF01925">
    <property type="entry name" value="TauE"/>
    <property type="match status" value="1"/>
</dbReference>
<dbReference type="RefSeq" id="WP_243361651.1">
    <property type="nucleotide sequence ID" value="NZ_JALGBH010000002.1"/>
</dbReference>
<comment type="subcellular location">
    <subcellularLocation>
        <location evidence="5">Cell membrane</location>
        <topology evidence="5">Multi-pass membrane protein</topology>
    </subcellularLocation>
    <subcellularLocation>
        <location evidence="1">Membrane</location>
        <topology evidence="1">Multi-pass membrane protein</topology>
    </subcellularLocation>
</comment>
<dbReference type="InterPro" id="IPR002781">
    <property type="entry name" value="TM_pro_TauE-like"/>
</dbReference>
<evidence type="ECO:0000256" key="1">
    <source>
        <dbReference type="ARBA" id="ARBA00004141"/>
    </source>
</evidence>
<reference evidence="6" key="1">
    <citation type="submission" date="2022-03" db="EMBL/GenBank/DDBJ databases">
        <authorList>
            <person name="Woo C.Y."/>
        </authorList>
    </citation>
    <scope>NUCLEOTIDE SEQUENCE</scope>
    <source>
        <strain evidence="6">CYS-01</strain>
    </source>
</reference>
<comment type="caution">
    <text evidence="6">The sequence shown here is derived from an EMBL/GenBank/DDBJ whole genome shotgun (WGS) entry which is preliminary data.</text>
</comment>
<feature type="transmembrane region" description="Helical" evidence="5">
    <location>
        <begin position="184"/>
        <end position="204"/>
    </location>
</feature>
<feature type="transmembrane region" description="Helical" evidence="5">
    <location>
        <begin position="42"/>
        <end position="62"/>
    </location>
</feature>
<feature type="transmembrane region" description="Helical" evidence="5">
    <location>
        <begin position="110"/>
        <end position="128"/>
    </location>
</feature>
<dbReference type="EMBL" id="JALGBH010000002">
    <property type="protein sequence ID" value="MCJ0742831.1"/>
    <property type="molecule type" value="Genomic_DNA"/>
</dbReference>
<feature type="transmembrane region" description="Helical" evidence="5">
    <location>
        <begin position="68"/>
        <end position="90"/>
    </location>
</feature>
<sequence>MIFLGYIFSVFIGISLGLMGGGGSILTVPVLVYLFNINPVLATTYSLFIVGMGSMFGVYAYLKQKLVNLKAVLNFGVPSVIAIFITRKFLLPKIPSVLFTIDGFMITRELFLMLLFSVLMIGASYSMIRKGRTDLSLTGKPKPATMAFQGVIVGFLTGVVGVGGGFLIIPSLNILGKLSMKEAIGTSLAIIVLNSLVGFTGSLGHFTPDWTFLLSVTAVAVIGIFIGTQLSKKIEGAKLKPAFGWFILCMGIYIIAKETLLK</sequence>
<evidence type="ECO:0000256" key="3">
    <source>
        <dbReference type="ARBA" id="ARBA00022989"/>
    </source>
</evidence>
<accession>A0ABS9ZWZ8</accession>
<keyword evidence="5" id="KW-1003">Cell membrane</keyword>